<gene>
    <name evidence="6" type="ORF">HELGO_WM6795</name>
</gene>
<keyword evidence="4" id="KW-0472">Membrane</keyword>
<dbReference type="EMBL" id="CACVAY010000117">
    <property type="protein sequence ID" value="CAA6824239.1"/>
    <property type="molecule type" value="Genomic_DNA"/>
</dbReference>
<evidence type="ECO:0000256" key="1">
    <source>
        <dbReference type="ARBA" id="ARBA00004167"/>
    </source>
</evidence>
<comment type="subcellular location">
    <subcellularLocation>
        <location evidence="1">Membrane</location>
        <topology evidence="1">Single-pass membrane protein</topology>
    </subcellularLocation>
</comment>
<proteinExistence type="predicted"/>
<organism evidence="6">
    <name type="scientific">uncultured Thiotrichaceae bacterium</name>
    <dbReference type="NCBI Taxonomy" id="298394"/>
    <lineage>
        <taxon>Bacteria</taxon>
        <taxon>Pseudomonadati</taxon>
        <taxon>Pseudomonadota</taxon>
        <taxon>Gammaproteobacteria</taxon>
        <taxon>Thiotrichales</taxon>
        <taxon>Thiotrichaceae</taxon>
        <taxon>environmental samples</taxon>
    </lineage>
</organism>
<keyword evidence="3" id="KW-1133">Transmembrane helix</keyword>
<evidence type="ECO:0000256" key="4">
    <source>
        <dbReference type="ARBA" id="ARBA00023136"/>
    </source>
</evidence>
<sequence>MRNTHHRLADFLLIAALLLALLVTVLITNIGAKSLVSLVNYANFGLHIEGVKGNLIKGLHLQQLVWENQRHRIALDNIKLKLAQVPYQKKRFNIKRLSAERLEIRLLPRKKPVPAKTTYNIKIPNIPFPVDLSADYVTLGSLHIYNRKNKEVFSISDMNVHEVAIVDSFLQAQKVSAKPQIRQYPMGVWLDDVSVDFMQPHAMQGHGKVQYSHIVTGQFSGDAKISGTWTNYKAETSFLWKERILGKSEVKLKLEGDYDGLILSDVDLNNKSGDLTGQVNLGWFKGFTWDANVSGKHVDLSRIPKLVESNLDTDLKTKGGYDFTKKRWYFDNDFLSLNGEIAGHPLQSSGKIRLKNSLLSLHNFNAKSGINQLKLDGQITEPFYFKWDIDARDMSQVLPDYAGLIVGKGELSGTTFAPDAKGTLSVRGLRAGELNLDFAELDFDGKLRDSEVSGYIDADLNTLAFEDLSFDQAIVKMTGAGKSVETFSGKGKVQLSNFKAPKFSSQKANISFDVKDQQVGLLGELKHVQLVNQAISTAKLTGEGSIDKHNLSLNAKSSLGDLQLKARGGWFDDRWRGSINTASLKNTATGDWRLQKPSRIEVTTNAVRSSDICVTSNSRGNGCSTLSWQKGVGLSGKGRLKALPLKQFKPWLPDALDLPGMMFGIFDVKQTSEGVFGSVNLSLPDNRVGVKRSDGEMDYFHYKQGSIKLNLQGKKISSQSQLVFEGRGRLQSEGVISLNGNVHSPNIDNTFILDMKNLAWLQEFFPDLTNFQGSLSSVLHVKGALHNPAISLNSELKKGSFVIPDTGTKLSDMNIQVNSQSRDKAKITGSLRAGAGVLNVDGVLNIKRLNDWTADLNLQGKDLLFMNTLEVQSYVSPSLKINATPRLVKVSGTLHVPKTTIKLDEIPKGAVYESEDVIIKGQEEKAKSKHPIRILPNVRITLGKPITFSGFGLKSHLQGNFFVTQNKGTILSRGSLSIIDGQYRAYGQSMEIEQGVLVFNGPIGNPGLDIRATRSVNDIKVGLNLAGTLQSPKSSIFSDPPQPEDDALSYLLTGQSLSETSGDEAQLLVQAVRTLGINSGSSLLNRIGGSVGLDDVNIITYGDYKQNKLQLGKRLGPRLYIRYITGLFDTFHKIAVDYTISSKWSLEAESGEDQGIDFIYEIESN</sequence>
<dbReference type="GO" id="GO:0097347">
    <property type="term" value="C:TAM protein secretion complex"/>
    <property type="evidence" value="ECO:0007669"/>
    <property type="project" value="TreeGrafter"/>
</dbReference>
<name>A0A6S6UBX0_9GAMM</name>
<dbReference type="PANTHER" id="PTHR36985">
    <property type="entry name" value="TRANSLOCATION AND ASSEMBLY MODULE SUBUNIT TAMB"/>
    <property type="match status" value="1"/>
</dbReference>
<reference evidence="6" key="1">
    <citation type="submission" date="2020-01" db="EMBL/GenBank/DDBJ databases">
        <authorList>
            <person name="Meier V. D."/>
            <person name="Meier V D."/>
        </authorList>
    </citation>
    <scope>NUCLEOTIDE SEQUENCE</scope>
    <source>
        <strain evidence="6">HLG_WM_MAG_07</strain>
    </source>
</reference>
<feature type="domain" description="Translocation and assembly module TamB C-terminal" evidence="5">
    <location>
        <begin position="833"/>
        <end position="1163"/>
    </location>
</feature>
<accession>A0A6S6UBX0</accession>
<dbReference type="Pfam" id="PF04357">
    <property type="entry name" value="TamB"/>
    <property type="match status" value="1"/>
</dbReference>
<evidence type="ECO:0000259" key="5">
    <source>
        <dbReference type="Pfam" id="PF04357"/>
    </source>
</evidence>
<protein>
    <recommendedName>
        <fullName evidence="5">Translocation and assembly module TamB C-terminal domain-containing protein</fullName>
    </recommendedName>
</protein>
<evidence type="ECO:0000313" key="6">
    <source>
        <dbReference type="EMBL" id="CAA6824239.1"/>
    </source>
</evidence>
<dbReference type="InterPro" id="IPR007452">
    <property type="entry name" value="TamB_C"/>
</dbReference>
<dbReference type="GO" id="GO:0005886">
    <property type="term" value="C:plasma membrane"/>
    <property type="evidence" value="ECO:0007669"/>
    <property type="project" value="InterPro"/>
</dbReference>
<keyword evidence="2" id="KW-0812">Transmembrane</keyword>
<evidence type="ECO:0000256" key="2">
    <source>
        <dbReference type="ARBA" id="ARBA00022692"/>
    </source>
</evidence>
<dbReference type="GO" id="GO:0009306">
    <property type="term" value="P:protein secretion"/>
    <property type="evidence" value="ECO:0007669"/>
    <property type="project" value="InterPro"/>
</dbReference>
<dbReference type="PANTHER" id="PTHR36985:SF1">
    <property type="entry name" value="TRANSLOCATION AND ASSEMBLY MODULE SUBUNIT TAMB"/>
    <property type="match status" value="1"/>
</dbReference>
<dbReference type="AlphaFoldDB" id="A0A6S6UBX0"/>
<evidence type="ECO:0000256" key="3">
    <source>
        <dbReference type="ARBA" id="ARBA00022989"/>
    </source>
</evidence>